<protein>
    <submittedName>
        <fullName evidence="5">Heat shock protein 70</fullName>
    </submittedName>
</protein>
<dbReference type="InterPro" id="IPR018181">
    <property type="entry name" value="Heat_shock_70_CS"/>
</dbReference>
<dbReference type="InterPro" id="IPR013126">
    <property type="entry name" value="Hsp_70_fam"/>
</dbReference>
<dbReference type="AlphaFoldDB" id="A0A914QJB7"/>
<dbReference type="GO" id="GO:0034663">
    <property type="term" value="C:endoplasmic reticulum chaperone complex"/>
    <property type="evidence" value="ECO:0007669"/>
    <property type="project" value="TreeGrafter"/>
</dbReference>
<reference evidence="5" key="1">
    <citation type="submission" date="2022-11" db="UniProtKB">
        <authorList>
            <consortium name="WormBaseParasite"/>
        </authorList>
    </citation>
    <scope>IDENTIFICATION</scope>
</reference>
<dbReference type="WBParaSite" id="PDA_v2.g359.t1">
    <property type="protein sequence ID" value="PDA_v2.g359.t1"/>
    <property type="gene ID" value="PDA_v2.g359"/>
</dbReference>
<dbReference type="GO" id="GO:0005524">
    <property type="term" value="F:ATP binding"/>
    <property type="evidence" value="ECO:0007669"/>
    <property type="project" value="UniProtKB-KW"/>
</dbReference>
<evidence type="ECO:0000313" key="5">
    <source>
        <dbReference type="WBParaSite" id="PDA_v2.g359.t1"/>
    </source>
</evidence>
<dbReference type="Proteomes" id="UP000887578">
    <property type="component" value="Unplaced"/>
</dbReference>
<dbReference type="SUPFAM" id="SSF53067">
    <property type="entry name" value="Actin-like ATPase domain"/>
    <property type="match status" value="2"/>
</dbReference>
<evidence type="ECO:0000256" key="3">
    <source>
        <dbReference type="ARBA" id="ARBA00022840"/>
    </source>
</evidence>
<keyword evidence="3" id="KW-0067">ATP-binding</keyword>
<organism evidence="4 5">
    <name type="scientific">Panagrolaimus davidi</name>
    <dbReference type="NCBI Taxonomy" id="227884"/>
    <lineage>
        <taxon>Eukaryota</taxon>
        <taxon>Metazoa</taxon>
        <taxon>Ecdysozoa</taxon>
        <taxon>Nematoda</taxon>
        <taxon>Chromadorea</taxon>
        <taxon>Rhabditida</taxon>
        <taxon>Tylenchina</taxon>
        <taxon>Panagrolaimomorpha</taxon>
        <taxon>Panagrolaimoidea</taxon>
        <taxon>Panagrolaimidae</taxon>
        <taxon>Panagrolaimus</taxon>
    </lineage>
</organism>
<dbReference type="GO" id="GO:0140662">
    <property type="term" value="F:ATP-dependent protein folding chaperone"/>
    <property type="evidence" value="ECO:0007669"/>
    <property type="project" value="InterPro"/>
</dbReference>
<evidence type="ECO:0000256" key="2">
    <source>
        <dbReference type="ARBA" id="ARBA00022741"/>
    </source>
</evidence>
<keyword evidence="2" id="KW-0547">Nucleotide-binding</keyword>
<evidence type="ECO:0000313" key="4">
    <source>
        <dbReference type="Proteomes" id="UP000887578"/>
    </source>
</evidence>
<accession>A0A914QJB7</accession>
<proteinExistence type="inferred from homology"/>
<sequence length="365" mass="41022">MAKARLNGEFGCFCSMNLVSDEKNDIKRAKECGFKKAEIIDSEKADLFETLGEKMQNETLYVTEHETRAPKENKMKQHSHNETEYCFMETEQSTLNKSDNTNAKIENSGEVLKELMPSAFSDTRYFTMSTKKISNKIKINAVGIDLGTSRCCAAVNRNNGIEAFPLDNTGERQLPSYVAYDEENVICGIVALKRLRNYSKSTIFDSKRIIGRSLNEIEIDLFWPFGLSEKDGKVQMEVQKFNGINKDLVFGAVTPEEVATSLLKHIKQKAEEIQSTTLKQCVITIPAAFNESQKNATMKAAKDAGWEEIELLPEPVAAAFTYFVKRPIPSNSNILVFDLGGGTLDVCIFKIKNNQMECMHFQSGH</sequence>
<dbReference type="GO" id="GO:0030968">
    <property type="term" value="P:endoplasmic reticulum unfolded protein response"/>
    <property type="evidence" value="ECO:0007669"/>
    <property type="project" value="TreeGrafter"/>
</dbReference>
<dbReference type="PANTHER" id="PTHR45639:SF34">
    <property type="entry name" value="CHAPERONE PROTEIN DNAK"/>
    <property type="match status" value="1"/>
</dbReference>
<name>A0A914QJB7_9BILA</name>
<keyword evidence="4" id="KW-1185">Reference proteome</keyword>
<evidence type="ECO:0000256" key="1">
    <source>
        <dbReference type="ARBA" id="ARBA00007381"/>
    </source>
</evidence>
<dbReference type="PANTHER" id="PTHR45639">
    <property type="entry name" value="HSC70CB, ISOFORM G-RELATED"/>
    <property type="match status" value="1"/>
</dbReference>
<comment type="similarity">
    <text evidence="1">Belongs to the heat shock protein 70 family.</text>
</comment>
<dbReference type="PRINTS" id="PR00301">
    <property type="entry name" value="HEATSHOCK70"/>
</dbReference>
<dbReference type="Gene3D" id="3.30.420.40">
    <property type="match status" value="2"/>
</dbReference>
<dbReference type="Pfam" id="PF00012">
    <property type="entry name" value="HSP70"/>
    <property type="match status" value="1"/>
</dbReference>
<dbReference type="PROSITE" id="PS00297">
    <property type="entry name" value="HSP70_1"/>
    <property type="match status" value="1"/>
</dbReference>
<dbReference type="InterPro" id="IPR043129">
    <property type="entry name" value="ATPase_NBD"/>
</dbReference>